<comment type="caution">
    <text evidence="2">The sequence shown here is derived from an EMBL/GenBank/DDBJ whole genome shotgun (WGS) entry which is preliminary data.</text>
</comment>
<proteinExistence type="predicted"/>
<dbReference type="PANTHER" id="PTHR36156:SF2">
    <property type="entry name" value="CUPIN TYPE-2 DOMAIN-CONTAINING PROTEIN"/>
    <property type="match status" value="1"/>
</dbReference>
<dbReference type="InterPro" id="IPR013096">
    <property type="entry name" value="Cupin_2"/>
</dbReference>
<evidence type="ECO:0000313" key="2">
    <source>
        <dbReference type="EMBL" id="ORX33272.1"/>
    </source>
</evidence>
<name>A0A1Y1U5K7_9TREE</name>
<evidence type="ECO:0000259" key="1">
    <source>
        <dbReference type="Pfam" id="PF07883"/>
    </source>
</evidence>
<organism evidence="2 3">
    <name type="scientific">Kockovaella imperatae</name>
    <dbReference type="NCBI Taxonomy" id="4999"/>
    <lineage>
        <taxon>Eukaryota</taxon>
        <taxon>Fungi</taxon>
        <taxon>Dikarya</taxon>
        <taxon>Basidiomycota</taxon>
        <taxon>Agaricomycotina</taxon>
        <taxon>Tremellomycetes</taxon>
        <taxon>Tremellales</taxon>
        <taxon>Cuniculitremaceae</taxon>
        <taxon>Kockovaella</taxon>
    </lineage>
</organism>
<accession>A0A1Y1U5K7</accession>
<dbReference type="STRING" id="4999.A0A1Y1U5K7"/>
<gene>
    <name evidence="2" type="ORF">BD324DRAFT_640328</name>
</gene>
<dbReference type="CDD" id="cd02231">
    <property type="entry name" value="cupin_BLL6423-like"/>
    <property type="match status" value="1"/>
</dbReference>
<dbReference type="InParanoid" id="A0A1Y1U5K7"/>
<protein>
    <recommendedName>
        <fullName evidence="1">Cupin type-2 domain-containing protein</fullName>
    </recommendedName>
</protein>
<dbReference type="InterPro" id="IPR047142">
    <property type="entry name" value="OryJ/VirC-like"/>
</dbReference>
<dbReference type="InterPro" id="IPR011051">
    <property type="entry name" value="RmlC_Cupin_sf"/>
</dbReference>
<evidence type="ECO:0000313" key="3">
    <source>
        <dbReference type="Proteomes" id="UP000193218"/>
    </source>
</evidence>
<dbReference type="Proteomes" id="UP000193218">
    <property type="component" value="Unassembled WGS sequence"/>
</dbReference>
<dbReference type="RefSeq" id="XP_021867630.1">
    <property type="nucleotide sequence ID" value="XM_022017335.1"/>
</dbReference>
<keyword evidence="3" id="KW-1185">Reference proteome</keyword>
<dbReference type="AlphaFoldDB" id="A0A1Y1U5K7"/>
<dbReference type="OrthoDB" id="5840532at2759"/>
<dbReference type="EMBL" id="NBSH01000029">
    <property type="protein sequence ID" value="ORX33272.1"/>
    <property type="molecule type" value="Genomic_DNA"/>
</dbReference>
<feature type="domain" description="Cupin type-2" evidence="1">
    <location>
        <begin position="113"/>
        <end position="178"/>
    </location>
</feature>
<dbReference type="SUPFAM" id="SSF51182">
    <property type="entry name" value="RmlC-like cupins"/>
    <property type="match status" value="1"/>
</dbReference>
<dbReference type="InterPro" id="IPR014710">
    <property type="entry name" value="RmlC-like_jellyroll"/>
</dbReference>
<dbReference type="Pfam" id="PF07883">
    <property type="entry name" value="Cupin_2"/>
    <property type="match status" value="1"/>
</dbReference>
<dbReference type="PANTHER" id="PTHR36156">
    <property type="entry name" value="SLR2101 PROTEIN"/>
    <property type="match status" value="1"/>
</dbReference>
<dbReference type="GeneID" id="33559144"/>
<sequence>MTDLRVGKDAQISSQSIARLTSQINIPCAQIVKMISPLPAPNRIVTGHADDGSSTITAEGPAQFSRLNTASLTQMSIAWDSLFPSPLSGEDTGKPGGGLPIYDSDKTRFWITDTPPHGQSPMHRTVSLDYGICIAGELTLLLDDGSERVLKPGDVVVQRGTMHQWFNRTDQWCRMAFICCGAKEPFVVNGSELKTEFQS</sequence>
<reference evidence="2 3" key="1">
    <citation type="submission" date="2017-03" db="EMBL/GenBank/DDBJ databases">
        <title>Widespread Adenine N6-methylation of Active Genes in Fungi.</title>
        <authorList>
            <consortium name="DOE Joint Genome Institute"/>
            <person name="Mondo S.J."/>
            <person name="Dannebaum R.O."/>
            <person name="Kuo R.C."/>
            <person name="Louie K.B."/>
            <person name="Bewick A.J."/>
            <person name="Labutti K."/>
            <person name="Haridas S."/>
            <person name="Kuo A."/>
            <person name="Salamov A."/>
            <person name="Ahrendt S.R."/>
            <person name="Lau R."/>
            <person name="Bowen B.P."/>
            <person name="Lipzen A."/>
            <person name="Sullivan W."/>
            <person name="Andreopoulos W.B."/>
            <person name="Clum A."/>
            <person name="Lindquist E."/>
            <person name="Daum C."/>
            <person name="Northen T.R."/>
            <person name="Ramamoorthy G."/>
            <person name="Schmitz R.J."/>
            <person name="Gryganskyi A."/>
            <person name="Culley D."/>
            <person name="Magnuson J."/>
            <person name="James T.Y."/>
            <person name="O'Malley M.A."/>
            <person name="Stajich J.E."/>
            <person name="Spatafora J.W."/>
            <person name="Visel A."/>
            <person name="Grigoriev I.V."/>
        </authorList>
    </citation>
    <scope>NUCLEOTIDE SEQUENCE [LARGE SCALE GENOMIC DNA]</scope>
    <source>
        <strain evidence="2 3">NRRL Y-17943</strain>
    </source>
</reference>
<dbReference type="Gene3D" id="2.60.120.10">
    <property type="entry name" value="Jelly Rolls"/>
    <property type="match status" value="1"/>
</dbReference>